<comment type="caution">
    <text evidence="1">The sequence shown here is derived from an EMBL/GenBank/DDBJ whole genome shotgun (WGS) entry which is preliminary data.</text>
</comment>
<reference evidence="2" key="1">
    <citation type="journal article" date="2019" name="Int. J. Syst. Evol. Microbiol.">
        <title>The Global Catalogue of Microorganisms (GCM) 10K type strain sequencing project: providing services to taxonomists for standard genome sequencing and annotation.</title>
        <authorList>
            <consortium name="The Broad Institute Genomics Platform"/>
            <consortium name="The Broad Institute Genome Sequencing Center for Infectious Disease"/>
            <person name="Wu L."/>
            <person name="Ma J."/>
        </authorList>
    </citation>
    <scope>NUCLEOTIDE SEQUENCE [LARGE SCALE GENOMIC DNA]</scope>
    <source>
        <strain evidence="2">CCUG 56754</strain>
    </source>
</reference>
<gene>
    <name evidence="1" type="ORF">ACFQ3N_04125</name>
</gene>
<sequence length="59" mass="7159">MRKKSQWTGKTGNIFPLKIDELEKLMKNKFENNEDLIFSTYEHQQKKIALFYINYQTES</sequence>
<keyword evidence="2" id="KW-1185">Reference proteome</keyword>
<evidence type="ECO:0000313" key="1">
    <source>
        <dbReference type="EMBL" id="MFD1037612.1"/>
    </source>
</evidence>
<dbReference type="RefSeq" id="WP_390359841.1">
    <property type="nucleotide sequence ID" value="NZ_JBHTKJ010000008.1"/>
</dbReference>
<dbReference type="Proteomes" id="UP001597040">
    <property type="component" value="Unassembled WGS sequence"/>
</dbReference>
<organism evidence="1 2">
    <name type="scientific">Virgibacillus byunsanensis</name>
    <dbReference type="NCBI Taxonomy" id="570945"/>
    <lineage>
        <taxon>Bacteria</taxon>
        <taxon>Bacillati</taxon>
        <taxon>Bacillota</taxon>
        <taxon>Bacilli</taxon>
        <taxon>Bacillales</taxon>
        <taxon>Bacillaceae</taxon>
        <taxon>Virgibacillus</taxon>
    </lineage>
</organism>
<dbReference type="EMBL" id="JBHTKJ010000008">
    <property type="protein sequence ID" value="MFD1037612.1"/>
    <property type="molecule type" value="Genomic_DNA"/>
</dbReference>
<evidence type="ECO:0000313" key="2">
    <source>
        <dbReference type="Proteomes" id="UP001597040"/>
    </source>
</evidence>
<proteinExistence type="predicted"/>
<accession>A0ABW3LIW5</accession>
<name>A0ABW3LIW5_9BACI</name>
<protein>
    <submittedName>
        <fullName evidence="1">Uncharacterized protein</fullName>
    </submittedName>
</protein>